<feature type="domain" description="Cupin type-2" evidence="1">
    <location>
        <begin position="37"/>
        <end position="101"/>
    </location>
</feature>
<dbReference type="AlphaFoldDB" id="A0A644SYR9"/>
<dbReference type="CDD" id="cd02238">
    <property type="entry name" value="cupin_KdgF"/>
    <property type="match status" value="1"/>
</dbReference>
<proteinExistence type="predicted"/>
<dbReference type="PIRSF" id="PIRSF029883">
    <property type="entry name" value="KdgF"/>
    <property type="match status" value="1"/>
</dbReference>
<dbReference type="InterPro" id="IPR052535">
    <property type="entry name" value="Bacilysin_H2HPP_isomerase"/>
</dbReference>
<reference evidence="2" key="1">
    <citation type="submission" date="2019-08" db="EMBL/GenBank/DDBJ databases">
        <authorList>
            <person name="Kucharzyk K."/>
            <person name="Murdoch R.W."/>
            <person name="Higgins S."/>
            <person name="Loffler F."/>
        </authorList>
    </citation>
    <scope>NUCLEOTIDE SEQUENCE</scope>
</reference>
<protein>
    <recommendedName>
        <fullName evidence="1">Cupin type-2 domain-containing protein</fullName>
    </recommendedName>
</protein>
<gene>
    <name evidence="2" type="ORF">SDC9_05344</name>
</gene>
<dbReference type="EMBL" id="VSSQ01000010">
    <property type="protein sequence ID" value="MPL59789.1"/>
    <property type="molecule type" value="Genomic_DNA"/>
</dbReference>
<dbReference type="InterPro" id="IPR025499">
    <property type="entry name" value="KdgF"/>
</dbReference>
<name>A0A644SYR9_9ZZZZ</name>
<dbReference type="Gene3D" id="2.60.120.10">
    <property type="entry name" value="Jelly Rolls"/>
    <property type="match status" value="1"/>
</dbReference>
<dbReference type="SUPFAM" id="SSF51182">
    <property type="entry name" value="RmlC-like cupins"/>
    <property type="match status" value="1"/>
</dbReference>
<dbReference type="Pfam" id="PF07883">
    <property type="entry name" value="Cupin_2"/>
    <property type="match status" value="1"/>
</dbReference>
<evidence type="ECO:0000259" key="1">
    <source>
        <dbReference type="Pfam" id="PF07883"/>
    </source>
</evidence>
<sequence length="115" mass="12850">MEKLFFPEKDGNIDIIEAGSLSRMIKAYGEKTMMVEVYFETGARGTAHAHPHEQLSYCLEGEFDFFIEGESRSIKVGDTVLIPGGRHHGVFCRAKGRLLDVFSPPRKDFLGQKAG</sequence>
<dbReference type="InterPro" id="IPR011051">
    <property type="entry name" value="RmlC_Cupin_sf"/>
</dbReference>
<dbReference type="InterPro" id="IPR014710">
    <property type="entry name" value="RmlC-like_jellyroll"/>
</dbReference>
<dbReference type="PANTHER" id="PTHR40112:SF1">
    <property type="entry name" value="H2HPP ISOMERASE"/>
    <property type="match status" value="1"/>
</dbReference>
<organism evidence="2">
    <name type="scientific">bioreactor metagenome</name>
    <dbReference type="NCBI Taxonomy" id="1076179"/>
    <lineage>
        <taxon>unclassified sequences</taxon>
        <taxon>metagenomes</taxon>
        <taxon>ecological metagenomes</taxon>
    </lineage>
</organism>
<evidence type="ECO:0000313" key="2">
    <source>
        <dbReference type="EMBL" id="MPL59789.1"/>
    </source>
</evidence>
<comment type="caution">
    <text evidence="2">The sequence shown here is derived from an EMBL/GenBank/DDBJ whole genome shotgun (WGS) entry which is preliminary data.</text>
</comment>
<dbReference type="PANTHER" id="PTHR40112">
    <property type="entry name" value="H2HPP ISOMERASE"/>
    <property type="match status" value="1"/>
</dbReference>
<dbReference type="InterPro" id="IPR013096">
    <property type="entry name" value="Cupin_2"/>
</dbReference>
<accession>A0A644SYR9</accession>